<dbReference type="NCBIfam" id="TIGR01930">
    <property type="entry name" value="AcCoA-C-Actrans"/>
    <property type="match status" value="1"/>
</dbReference>
<dbReference type="NCBIfam" id="TIGR02430">
    <property type="entry name" value="pcaF"/>
    <property type="match status" value="1"/>
</dbReference>
<dbReference type="InterPro" id="IPR020617">
    <property type="entry name" value="Thiolase_C"/>
</dbReference>
<evidence type="ECO:0000313" key="13">
    <source>
        <dbReference type="EMBL" id="WOE75347.1"/>
    </source>
</evidence>
<feature type="active site" description="Acyl-thioester intermediate" evidence="9">
    <location>
        <position position="93"/>
    </location>
</feature>
<evidence type="ECO:0000256" key="5">
    <source>
        <dbReference type="ARBA" id="ARBA00022752"/>
    </source>
</evidence>
<dbReference type="GO" id="GO:0019619">
    <property type="term" value="P:3,4-dihydroxybenzoate catabolic process"/>
    <property type="evidence" value="ECO:0007669"/>
    <property type="project" value="InterPro"/>
</dbReference>
<dbReference type="EC" id="2.3.1.174" evidence="13"/>
<dbReference type="NCBIfam" id="NF006551">
    <property type="entry name" value="PRK09050.1"/>
    <property type="match status" value="1"/>
</dbReference>
<evidence type="ECO:0000256" key="9">
    <source>
        <dbReference type="PIRSR" id="PIRSR000429-1"/>
    </source>
</evidence>
<dbReference type="InterPro" id="IPR016039">
    <property type="entry name" value="Thiolase-like"/>
</dbReference>
<dbReference type="FunFam" id="3.40.47.10:FF:000010">
    <property type="entry name" value="Acetyl-CoA acetyltransferase (Thiolase)"/>
    <property type="match status" value="1"/>
</dbReference>
<comment type="catalytic activity">
    <reaction evidence="8">
        <text>succinyl-CoA + acetyl-CoA = 3-oxoadipyl-CoA + CoA</text>
        <dbReference type="Rhea" id="RHEA:19481"/>
        <dbReference type="ChEBI" id="CHEBI:57287"/>
        <dbReference type="ChEBI" id="CHEBI:57288"/>
        <dbReference type="ChEBI" id="CHEBI:57292"/>
        <dbReference type="ChEBI" id="CHEBI:57348"/>
        <dbReference type="EC" id="2.3.1.174"/>
    </reaction>
</comment>
<keyword evidence="14" id="KW-1185">Reference proteome</keyword>
<dbReference type="InterPro" id="IPR020610">
    <property type="entry name" value="Thiolase_AS"/>
</dbReference>
<evidence type="ECO:0000259" key="12">
    <source>
        <dbReference type="Pfam" id="PF02803"/>
    </source>
</evidence>
<feature type="domain" description="Thiolase N-terminal" evidence="11">
    <location>
        <begin position="11"/>
        <end position="271"/>
    </location>
</feature>
<dbReference type="PANTHER" id="PTHR43853">
    <property type="entry name" value="3-KETOACYL-COA THIOLASE, PEROXISOMAL"/>
    <property type="match status" value="1"/>
</dbReference>
<dbReference type="Gene3D" id="3.40.47.10">
    <property type="match status" value="1"/>
</dbReference>
<dbReference type="GO" id="GO:0010124">
    <property type="term" value="P:phenylacetate catabolic process"/>
    <property type="evidence" value="ECO:0007669"/>
    <property type="project" value="TreeGrafter"/>
</dbReference>
<protein>
    <submittedName>
        <fullName evidence="13">3-oxoadipyl-CoA thiolase</fullName>
        <ecNumber evidence="13">2.3.1.174</ecNumber>
    </submittedName>
</protein>
<dbReference type="PANTHER" id="PTHR43853:SF2">
    <property type="entry name" value="3-OXOADIPYL-COA_3-OXO-5,6-DEHYDROSUBERYL-COA THIOLASE"/>
    <property type="match status" value="1"/>
</dbReference>
<dbReference type="AlphaFoldDB" id="A0AA97I0T7"/>
<evidence type="ECO:0000256" key="6">
    <source>
        <dbReference type="ARBA" id="ARBA00023315"/>
    </source>
</evidence>
<dbReference type="GO" id="GO:0042619">
    <property type="term" value="P:poly-hydroxybutyrate biosynthetic process"/>
    <property type="evidence" value="ECO:0007669"/>
    <property type="project" value="UniProtKB-KW"/>
</dbReference>
<keyword evidence="5" id="KW-0583">PHB biosynthesis</keyword>
<dbReference type="EMBL" id="CP136594">
    <property type="protein sequence ID" value="WOE75347.1"/>
    <property type="molecule type" value="Genomic_DNA"/>
</dbReference>
<dbReference type="GO" id="GO:0033812">
    <property type="term" value="F:3-oxoadipyl-CoA thiolase activity"/>
    <property type="evidence" value="ECO:0007669"/>
    <property type="project" value="UniProtKB-EC"/>
</dbReference>
<reference evidence="13 14" key="1">
    <citation type="submission" date="2023-10" db="EMBL/GenBank/DDBJ databases">
        <title>Complete genome sequence of a Sphingomonadaceae bacterium.</title>
        <authorList>
            <person name="Yan C."/>
        </authorList>
    </citation>
    <scope>NUCLEOTIDE SEQUENCE [LARGE SCALE GENOMIC DNA]</scope>
    <source>
        <strain evidence="13 14">SCSIO 66989</strain>
    </source>
</reference>
<keyword evidence="4 10" id="KW-0808">Transferase</keyword>
<dbReference type="Proteomes" id="UP001302429">
    <property type="component" value="Chromosome"/>
</dbReference>
<dbReference type="RefSeq" id="WP_317082171.1">
    <property type="nucleotide sequence ID" value="NZ_CP136594.1"/>
</dbReference>
<dbReference type="GO" id="GO:0006635">
    <property type="term" value="P:fatty acid beta-oxidation"/>
    <property type="evidence" value="ECO:0007669"/>
    <property type="project" value="TreeGrafter"/>
</dbReference>
<dbReference type="InterPro" id="IPR020616">
    <property type="entry name" value="Thiolase_N"/>
</dbReference>
<dbReference type="PROSITE" id="PS00737">
    <property type="entry name" value="THIOLASE_2"/>
    <property type="match status" value="1"/>
</dbReference>
<dbReference type="InterPro" id="IPR020615">
    <property type="entry name" value="Thiolase_acyl_enz_int_AS"/>
</dbReference>
<dbReference type="CDD" id="cd00751">
    <property type="entry name" value="thiolase"/>
    <property type="match status" value="1"/>
</dbReference>
<proteinExistence type="inferred from homology"/>
<dbReference type="Pfam" id="PF00108">
    <property type="entry name" value="Thiolase_N"/>
    <property type="match status" value="1"/>
</dbReference>
<dbReference type="Pfam" id="PF02803">
    <property type="entry name" value="Thiolase_C"/>
    <property type="match status" value="1"/>
</dbReference>
<accession>A0AA97I0T7</accession>
<comment type="pathway">
    <text evidence="7">Metabolic intermediate biosynthesis; (R)-mevalonate biosynthesis; (R)-mevalonate from acetyl-CoA: step 1/3.</text>
</comment>
<sequence length="404" mass="42323">MTQTHAAFLCENKRTAIGRYGGILSSVRPDDLAAHAINAVLTEASSCDPNDIDDIIFGCANQAGEDNRNVARMAALLAGLPETVPGVTVNRLCASGLNAVASAAQMIRSGDADLVLAGGVESMSRAPFVMAKPAKAFSRTPEVYDTTIGWRFINPALQKAYGTDSMPETGENVAADFDISRKDQDAFALRSQQRAARAQQDGRLGEEIAAIEVRIDKRTIETVTADEHPRADTSLEKLARLPTPFRENGTVTAGNSSGVNDGAAAMLVASETAIQRHGLTPLARIVGFASAGIAPRIMGFGPVGAVEALNQRHAISTEDYDVIELNEAFASQALAVLRQLGVSDDADHVNPNGGAIALGHPLGMSGARIAMTAARELKRRKGRLALATMCVGVGQGAALALEAV</sequence>
<feature type="domain" description="Thiolase C-terminal" evidence="12">
    <location>
        <begin position="279"/>
        <end position="402"/>
    </location>
</feature>
<dbReference type="PIRSF" id="PIRSF000429">
    <property type="entry name" value="Ac-CoA_Ac_transf"/>
    <property type="match status" value="1"/>
</dbReference>
<dbReference type="InterPro" id="IPR012793">
    <property type="entry name" value="PcaF"/>
</dbReference>
<comment type="pathway">
    <text evidence="2">Aromatic compound metabolism.</text>
</comment>
<keyword evidence="6 10" id="KW-0012">Acyltransferase</keyword>
<evidence type="ECO:0000256" key="1">
    <source>
        <dbReference type="ARBA" id="ARBA00005189"/>
    </source>
</evidence>
<dbReference type="GO" id="GO:0005737">
    <property type="term" value="C:cytoplasm"/>
    <property type="evidence" value="ECO:0007669"/>
    <property type="project" value="UniProtKB-ARBA"/>
</dbReference>
<evidence type="ECO:0000259" key="11">
    <source>
        <dbReference type="Pfam" id="PF00108"/>
    </source>
</evidence>
<evidence type="ECO:0000313" key="14">
    <source>
        <dbReference type="Proteomes" id="UP001302429"/>
    </source>
</evidence>
<organism evidence="13 14">
    <name type="scientific">Alterisphingorhabdus coralli</name>
    <dbReference type="NCBI Taxonomy" id="3071408"/>
    <lineage>
        <taxon>Bacteria</taxon>
        <taxon>Pseudomonadati</taxon>
        <taxon>Pseudomonadota</taxon>
        <taxon>Alphaproteobacteria</taxon>
        <taxon>Sphingomonadales</taxon>
        <taxon>Sphingomonadaceae</taxon>
        <taxon>Alterisphingorhabdus (ex Yan et al. 2024)</taxon>
    </lineage>
</organism>
<comment type="similarity">
    <text evidence="3 10">Belongs to the thiolase-like superfamily. Thiolase family.</text>
</comment>
<dbReference type="InterPro" id="IPR002155">
    <property type="entry name" value="Thiolase"/>
</dbReference>
<dbReference type="KEGG" id="acoa:RB602_01125"/>
<dbReference type="PROSITE" id="PS00099">
    <property type="entry name" value="THIOLASE_3"/>
    <property type="match status" value="1"/>
</dbReference>
<feature type="active site" description="Proton acceptor" evidence="9">
    <location>
        <position position="390"/>
    </location>
</feature>
<comment type="pathway">
    <text evidence="1">Lipid metabolism.</text>
</comment>
<gene>
    <name evidence="13" type="primary">pcaF</name>
    <name evidence="13" type="ORF">RB602_01125</name>
</gene>
<evidence type="ECO:0000256" key="2">
    <source>
        <dbReference type="ARBA" id="ARBA00005211"/>
    </source>
</evidence>
<dbReference type="InterPro" id="IPR050215">
    <property type="entry name" value="Thiolase-like_sf_Thiolase"/>
</dbReference>
<dbReference type="InterPro" id="IPR020613">
    <property type="entry name" value="Thiolase_CS"/>
</dbReference>
<name>A0AA97I0T7_9SPHN</name>
<dbReference type="SUPFAM" id="SSF53901">
    <property type="entry name" value="Thiolase-like"/>
    <property type="match status" value="2"/>
</dbReference>
<evidence type="ECO:0000256" key="8">
    <source>
        <dbReference type="ARBA" id="ARBA00048527"/>
    </source>
</evidence>
<evidence type="ECO:0000256" key="3">
    <source>
        <dbReference type="ARBA" id="ARBA00010982"/>
    </source>
</evidence>
<evidence type="ECO:0000256" key="4">
    <source>
        <dbReference type="ARBA" id="ARBA00022679"/>
    </source>
</evidence>
<evidence type="ECO:0000256" key="7">
    <source>
        <dbReference type="ARBA" id="ARBA00037924"/>
    </source>
</evidence>
<evidence type="ECO:0000256" key="10">
    <source>
        <dbReference type="RuleBase" id="RU003557"/>
    </source>
</evidence>
<feature type="active site" description="Proton acceptor" evidence="9">
    <location>
        <position position="360"/>
    </location>
</feature>
<dbReference type="PROSITE" id="PS00098">
    <property type="entry name" value="THIOLASE_1"/>
    <property type="match status" value="1"/>
</dbReference>